<dbReference type="InterPro" id="IPR034660">
    <property type="entry name" value="DinB/YfiT-like"/>
</dbReference>
<dbReference type="SUPFAM" id="SSF109854">
    <property type="entry name" value="DinB/YfiT-like putative metalloenzymes"/>
    <property type="match status" value="1"/>
</dbReference>
<accession>A0A2S0HUS7</accession>
<gene>
    <name evidence="2" type="ORF">C5O00_04230</name>
</gene>
<evidence type="ECO:0000259" key="1">
    <source>
        <dbReference type="Pfam" id="PF12867"/>
    </source>
</evidence>
<dbReference type="OrthoDB" id="1434917at2"/>
<dbReference type="InterPro" id="IPR024775">
    <property type="entry name" value="DinB-like"/>
</dbReference>
<dbReference type="Pfam" id="PF12867">
    <property type="entry name" value="DinB_2"/>
    <property type="match status" value="1"/>
</dbReference>
<name>A0A2S0HUS7_9FLAO</name>
<dbReference type="AlphaFoldDB" id="A0A2S0HUS7"/>
<protein>
    <recommendedName>
        <fullName evidence="1">DinB-like domain-containing protein</fullName>
    </recommendedName>
</protein>
<proteinExistence type="predicted"/>
<dbReference type="Gene3D" id="1.20.120.450">
    <property type="entry name" value="dinb family like domain"/>
    <property type="match status" value="1"/>
</dbReference>
<dbReference type="EMBL" id="CP027062">
    <property type="protein sequence ID" value="AVI50412.1"/>
    <property type="molecule type" value="Genomic_DNA"/>
</dbReference>
<reference evidence="2 3" key="1">
    <citation type="submission" date="2018-02" db="EMBL/GenBank/DDBJ databases">
        <title>Genomic analysis of the strain RR4-38 isolated from a seawater recirculating aquaculture system.</title>
        <authorList>
            <person name="Kim Y.-S."/>
            <person name="Jang Y.H."/>
            <person name="Kim K.-H."/>
        </authorList>
    </citation>
    <scope>NUCLEOTIDE SEQUENCE [LARGE SCALE GENOMIC DNA]</scope>
    <source>
        <strain evidence="2 3">RR4-38</strain>
    </source>
</reference>
<dbReference type="Proteomes" id="UP000238442">
    <property type="component" value="Chromosome"/>
</dbReference>
<dbReference type="RefSeq" id="WP_105215232.1">
    <property type="nucleotide sequence ID" value="NZ_CP027062.1"/>
</dbReference>
<organism evidence="2 3">
    <name type="scientific">Pukyongia salina</name>
    <dbReference type="NCBI Taxonomy" id="2094025"/>
    <lineage>
        <taxon>Bacteria</taxon>
        <taxon>Pseudomonadati</taxon>
        <taxon>Bacteroidota</taxon>
        <taxon>Flavobacteriia</taxon>
        <taxon>Flavobacteriales</taxon>
        <taxon>Flavobacteriaceae</taxon>
        <taxon>Pukyongia</taxon>
    </lineage>
</organism>
<sequence>MTFKIDQAIDLLERTPEVLKAMLSGLSNDWTRANEGGDSWSPFDVVGHLVHGERTDWIPRTYIIMNDSDQKTFHPYDRFAQFEESKGKSLEDLLEEFESLRRSNLEQLNGFGLTESDLQRVGIHPSLGPVTLLNLLSAWVVHDQGHIAQISRVLAKQYKDEVGPWTKYMTILKYSPKE</sequence>
<dbReference type="KEGG" id="aue:C5O00_04230"/>
<feature type="domain" description="DinB-like" evidence="1">
    <location>
        <begin position="12"/>
        <end position="150"/>
    </location>
</feature>
<keyword evidence="3" id="KW-1185">Reference proteome</keyword>
<evidence type="ECO:0000313" key="2">
    <source>
        <dbReference type="EMBL" id="AVI50412.1"/>
    </source>
</evidence>
<evidence type="ECO:0000313" key="3">
    <source>
        <dbReference type="Proteomes" id="UP000238442"/>
    </source>
</evidence>